<evidence type="ECO:0000313" key="3">
    <source>
        <dbReference type="Proteomes" id="UP000779233"/>
    </source>
</evidence>
<evidence type="ECO:0000313" key="2">
    <source>
        <dbReference type="EMBL" id="CAG9480076.1"/>
    </source>
</evidence>
<evidence type="ECO:0000256" key="1">
    <source>
        <dbReference type="SAM" id="Phobius"/>
    </source>
</evidence>
<keyword evidence="1" id="KW-0472">Membrane</keyword>
<dbReference type="InterPro" id="IPR022139">
    <property type="entry name" value="Fam-L/Fam-M-like_plasmodium"/>
</dbReference>
<name>A0A8S4HFU3_PLAVI</name>
<protein>
    <submittedName>
        <fullName evidence="2">(malaria parasite P. vivax) hypothetical protein</fullName>
    </submittedName>
</protein>
<dbReference type="VEuPathDB" id="PlasmoDB:PVPAM_000035100"/>
<organism evidence="2 3">
    <name type="scientific">Plasmodium vivax</name>
    <name type="common">malaria parasite P. vivax</name>
    <dbReference type="NCBI Taxonomy" id="5855"/>
    <lineage>
        <taxon>Eukaryota</taxon>
        <taxon>Sar</taxon>
        <taxon>Alveolata</taxon>
        <taxon>Apicomplexa</taxon>
        <taxon>Aconoidasida</taxon>
        <taxon>Haemosporida</taxon>
        <taxon>Plasmodiidae</taxon>
        <taxon>Plasmodium</taxon>
        <taxon>Plasmodium (Plasmodium)</taxon>
    </lineage>
</organism>
<dbReference type="EMBL" id="CAJZCX010000010">
    <property type="protein sequence ID" value="CAG9480076.1"/>
    <property type="molecule type" value="Genomic_DNA"/>
</dbReference>
<accession>A0A8S4HFU3</accession>
<sequence>MMLLHNYNFKDKIKHFLLFKIVIFIILLWIYDQNYVSSFVKSLDIIYNNEIKCNTLFNRSLAQHEIQRNSKYQSHRGNLYDNKMNKNMKDDENNKPTYEYLKKGLNDLESYKKDYNRRYAKKKGLAKLDCYYEKKIFNKIDEIYELSRKVNNSKKALKKEMYKKFVKLVHSQNIAQVIVLKIMFKVLKELKLNIMQRV</sequence>
<keyword evidence="1" id="KW-1133">Transmembrane helix</keyword>
<keyword evidence="1" id="KW-0812">Transmembrane</keyword>
<reference evidence="2" key="1">
    <citation type="submission" date="2021-09" db="EMBL/GenBank/DDBJ databases">
        <authorList>
            <consortium name="Pathogen Informatics"/>
        </authorList>
    </citation>
    <scope>NUCLEOTIDE SEQUENCE</scope>
    <source>
        <strain evidence="2">PvW1</strain>
    </source>
</reference>
<gene>
    <name evidence="2" type="ORF">PVW1_050041200</name>
</gene>
<dbReference type="Proteomes" id="UP000779233">
    <property type="component" value="Unassembled WGS sequence"/>
</dbReference>
<proteinExistence type="predicted"/>
<feature type="transmembrane region" description="Helical" evidence="1">
    <location>
        <begin position="12"/>
        <end position="31"/>
    </location>
</feature>
<comment type="caution">
    <text evidence="2">The sequence shown here is derived from an EMBL/GenBank/DDBJ whole genome shotgun (WGS) entry which is preliminary data.</text>
</comment>
<dbReference type="Pfam" id="PF12420">
    <property type="entry name" value="DUF3671"/>
    <property type="match status" value="1"/>
</dbReference>
<dbReference type="AlphaFoldDB" id="A0A8S4HFU3"/>